<dbReference type="PATRIC" id="fig|838561.3.peg.610"/>
<evidence type="ECO:0000313" key="3">
    <source>
        <dbReference type="Proteomes" id="UP000019260"/>
    </source>
</evidence>
<keyword evidence="1" id="KW-1133">Transmembrane helix</keyword>
<dbReference type="Proteomes" id="UP000019260">
    <property type="component" value="Chromosome"/>
</dbReference>
<dbReference type="EMBL" id="CP006720">
    <property type="protein sequence ID" value="AHI57969.1"/>
    <property type="molecule type" value="Genomic_DNA"/>
</dbReference>
<dbReference type="RefSeq" id="WP_025317319.1">
    <property type="nucleotide sequence ID" value="NZ_CP002082.1"/>
</dbReference>
<sequence>MKKFFISKAFLLTTFLLTIAIFIIALILLGIGGSQLLSLTADPNYVLQQWHHNIVYEVKFSGPFTLLATGFQEFFHL</sequence>
<dbReference type="AlphaFoldDB" id="W0GQQ0"/>
<evidence type="ECO:0000256" key="1">
    <source>
        <dbReference type="SAM" id="Phobius"/>
    </source>
</evidence>
<feature type="transmembrane region" description="Helical" evidence="1">
    <location>
        <begin position="9"/>
        <end position="31"/>
    </location>
</feature>
<name>W0GQQ0_9MOLU</name>
<keyword evidence="1" id="KW-0472">Membrane</keyword>
<accession>W0GQQ0</accession>
<organism evidence="2 3">
    <name type="scientific">Spiroplasma mirum ATCC 29335</name>
    <dbReference type="NCBI Taxonomy" id="838561"/>
    <lineage>
        <taxon>Bacteria</taxon>
        <taxon>Bacillati</taxon>
        <taxon>Mycoplasmatota</taxon>
        <taxon>Mollicutes</taxon>
        <taxon>Entomoplasmatales</taxon>
        <taxon>Spiroplasmataceae</taxon>
        <taxon>Spiroplasma</taxon>
    </lineage>
</organism>
<proteinExistence type="predicted"/>
<dbReference type="KEGG" id="smir:SMM_0532"/>
<keyword evidence="3" id="KW-1185">Reference proteome</keyword>
<dbReference type="KEGG" id="smia:P344_03125"/>
<keyword evidence="1" id="KW-0812">Transmembrane</keyword>
<protein>
    <submittedName>
        <fullName evidence="2">Uncharacterized protein</fullName>
    </submittedName>
</protein>
<dbReference type="STRING" id="838561.P344_03125"/>
<evidence type="ECO:0000313" key="2">
    <source>
        <dbReference type="EMBL" id="AHI57969.1"/>
    </source>
</evidence>
<reference evidence="2 3" key="1">
    <citation type="submission" date="2013-09" db="EMBL/GenBank/DDBJ databases">
        <title>Complete genome sequence of Spiroplasma mirum suckling mouse cataract agent.</title>
        <authorList>
            <person name="Landry C.A."/>
            <person name="Bastian F.O."/>
            <person name="Thune R.L."/>
        </authorList>
    </citation>
    <scope>NUCLEOTIDE SEQUENCE [LARGE SCALE GENOMIC DNA]</scope>
    <source>
        <strain evidence="2 3">SMCA</strain>
    </source>
</reference>
<gene>
    <name evidence="2" type="ORF">P344_03125</name>
</gene>
<dbReference type="HOGENOM" id="CLU_2636247_0_0_14"/>
<dbReference type="OrthoDB" id="390321at2"/>